<accession>A0A7Y9XTP7</accession>
<keyword evidence="1" id="KW-0812">Transmembrane</keyword>
<protein>
    <submittedName>
        <fullName evidence="2">Uncharacterized protein</fullName>
    </submittedName>
</protein>
<dbReference type="Proteomes" id="UP000522081">
    <property type="component" value="Unassembled WGS sequence"/>
</dbReference>
<proteinExistence type="predicted"/>
<keyword evidence="1" id="KW-1133">Transmembrane helix</keyword>
<sequence length="57" mass="6063">MAERSPLWIVGVAALLIAAIAFGIGQVFEGGGVMFVILATSLMTVYSHRKWRAKGNG</sequence>
<dbReference type="RefSeq" id="WP_179406260.1">
    <property type="nucleotide sequence ID" value="NZ_BMGF01000001.1"/>
</dbReference>
<evidence type="ECO:0000313" key="3">
    <source>
        <dbReference type="Proteomes" id="UP000522081"/>
    </source>
</evidence>
<reference evidence="2 3" key="1">
    <citation type="submission" date="2020-07" db="EMBL/GenBank/DDBJ databases">
        <title>Genomic Encyclopedia of Type Strains, Phase IV (KMG-IV): sequencing the most valuable type-strain genomes for metagenomic binning, comparative biology and taxonomic classification.</title>
        <authorList>
            <person name="Goeker M."/>
        </authorList>
    </citation>
    <scope>NUCLEOTIDE SEQUENCE [LARGE SCALE GENOMIC DNA]</scope>
    <source>
        <strain evidence="2 3">DSM 29043</strain>
    </source>
</reference>
<gene>
    <name evidence="2" type="ORF">FHS75_000635</name>
</gene>
<evidence type="ECO:0000256" key="1">
    <source>
        <dbReference type="SAM" id="Phobius"/>
    </source>
</evidence>
<dbReference type="EMBL" id="JACBZF010000001">
    <property type="protein sequence ID" value="NYH94330.1"/>
    <property type="molecule type" value="Genomic_DNA"/>
</dbReference>
<name>A0A7Y9XTP7_9SPHN</name>
<evidence type="ECO:0000313" key="2">
    <source>
        <dbReference type="EMBL" id="NYH94330.1"/>
    </source>
</evidence>
<comment type="caution">
    <text evidence="2">The sequence shown here is derived from an EMBL/GenBank/DDBJ whole genome shotgun (WGS) entry which is preliminary data.</text>
</comment>
<keyword evidence="3" id="KW-1185">Reference proteome</keyword>
<organism evidence="2 3">
    <name type="scientific">Novosphingobium marinum</name>
    <dbReference type="NCBI Taxonomy" id="1514948"/>
    <lineage>
        <taxon>Bacteria</taxon>
        <taxon>Pseudomonadati</taxon>
        <taxon>Pseudomonadota</taxon>
        <taxon>Alphaproteobacteria</taxon>
        <taxon>Sphingomonadales</taxon>
        <taxon>Sphingomonadaceae</taxon>
        <taxon>Novosphingobium</taxon>
    </lineage>
</organism>
<feature type="transmembrane region" description="Helical" evidence="1">
    <location>
        <begin position="7"/>
        <end position="24"/>
    </location>
</feature>
<dbReference type="AlphaFoldDB" id="A0A7Y9XTP7"/>
<keyword evidence="1" id="KW-0472">Membrane</keyword>
<feature type="transmembrane region" description="Helical" evidence="1">
    <location>
        <begin position="30"/>
        <end position="47"/>
    </location>
</feature>